<keyword evidence="3" id="KW-1185">Reference proteome</keyword>
<dbReference type="RefSeq" id="WP_149307618.1">
    <property type="nucleotide sequence ID" value="NZ_SRSD01000006.1"/>
</dbReference>
<comment type="caution">
    <text evidence="2">The sequence shown here is derived from an EMBL/GenBank/DDBJ whole genome shotgun (WGS) entry which is preliminary data.</text>
</comment>
<protein>
    <submittedName>
        <fullName evidence="2">Uncharacterized protein</fullName>
    </submittedName>
</protein>
<gene>
    <name evidence="2" type="ORF">ET418_10740</name>
</gene>
<feature type="transmembrane region" description="Helical" evidence="1">
    <location>
        <begin position="29"/>
        <end position="48"/>
    </location>
</feature>
<evidence type="ECO:0000313" key="2">
    <source>
        <dbReference type="EMBL" id="KAA0891254.1"/>
    </source>
</evidence>
<dbReference type="EMBL" id="SRSD01000006">
    <property type="protein sequence ID" value="KAA0891254.1"/>
    <property type="molecule type" value="Genomic_DNA"/>
</dbReference>
<keyword evidence="1" id="KW-0472">Membrane</keyword>
<dbReference type="OrthoDB" id="5398323at2"/>
<organism evidence="2 3">
    <name type="scientific">Oryzomonas rubra</name>
    <dbReference type="NCBI Taxonomy" id="2509454"/>
    <lineage>
        <taxon>Bacteria</taxon>
        <taxon>Pseudomonadati</taxon>
        <taxon>Thermodesulfobacteriota</taxon>
        <taxon>Desulfuromonadia</taxon>
        <taxon>Geobacterales</taxon>
        <taxon>Geobacteraceae</taxon>
        <taxon>Oryzomonas</taxon>
    </lineage>
</organism>
<evidence type="ECO:0000256" key="1">
    <source>
        <dbReference type="SAM" id="Phobius"/>
    </source>
</evidence>
<proteinExistence type="predicted"/>
<dbReference type="Proteomes" id="UP000324298">
    <property type="component" value="Unassembled WGS sequence"/>
</dbReference>
<sequence length="107" mass="11114">MTRKRTALLLSALVLPGLGQLYLGRKVAGIAIIMVLNLLLLLALFVVLKGLGPVIAAKVTAGAVTVSPREAMTALKGVSGFGKGLLVAFALVWAFSIADVLRCRVGE</sequence>
<keyword evidence="1" id="KW-0812">Transmembrane</keyword>
<accession>A0A5A9XEH0</accession>
<evidence type="ECO:0000313" key="3">
    <source>
        <dbReference type="Proteomes" id="UP000324298"/>
    </source>
</evidence>
<name>A0A5A9XEH0_9BACT</name>
<keyword evidence="1" id="KW-1133">Transmembrane helix</keyword>
<reference evidence="2 3" key="1">
    <citation type="submission" date="2019-04" db="EMBL/GenBank/DDBJ databases">
        <title>Geobacter ruber sp. nov., ferric-reducing bacteria isolated from paddy soil.</title>
        <authorList>
            <person name="Xu Z."/>
            <person name="Masuda Y."/>
            <person name="Itoh H."/>
            <person name="Senoo K."/>
        </authorList>
    </citation>
    <scope>NUCLEOTIDE SEQUENCE [LARGE SCALE GENOMIC DNA]</scope>
    <source>
        <strain evidence="2 3">Red88</strain>
    </source>
</reference>
<dbReference type="AlphaFoldDB" id="A0A5A9XEH0"/>